<keyword evidence="4" id="KW-1185">Reference proteome</keyword>
<gene>
    <name evidence="3" type="ORF">JOF44_002708</name>
</gene>
<feature type="region of interest" description="Disordered" evidence="1">
    <location>
        <begin position="1087"/>
        <end position="1106"/>
    </location>
</feature>
<protein>
    <submittedName>
        <fullName evidence="3">Uncharacterized protein</fullName>
    </submittedName>
</protein>
<dbReference type="InterPro" id="IPR047900">
    <property type="entry name" value="Choice_anch_G"/>
</dbReference>
<feature type="transmembrane region" description="Helical" evidence="2">
    <location>
        <begin position="1473"/>
        <end position="1493"/>
    </location>
</feature>
<sequence length="1499" mass="149735">MSLADEDIIGLGQSQAGSASNPGPNTEAFNGAIGGGEVVDFGSGYQIPLDEFLEFGEVGTIQSRSTATDGQNGEAITGVAGADGGLTLDGTDGDFGTARIDLLSIAKASGADTVTDQMIDQADLSFGLGGAWVESVNGEFQDPDAVGEMGQYRVGDMKLELHSPAVQAAGDGLSDAAGQMEQEVTDTINDSLDLTSALPVPGLSVDTEVSSTLQEDVLDATLLGPIATDDGLAGINLGEGTVVVDLGRIGGNDDGLIDRPVGINNQNPNTELIDDETYPFIASSVHDVIDETVDLSVGTAMDSLESVSISSSVSAPDGTTASWDMTLAGEVTNFECTPGGITGAATCATLEGAMTAMGPIMTPINDMITNPEGVIYEAFTTIKTDLMTVPVRAALDPFLELIANNLFSVQINHQEVQTCEMPDGTEVTSGLEVSALSIGVLDGTSRMGIGNAGVRVDACDLAAGDPVVESSSPVPAGECSEITSSGWAPESEVSFQLTDAEGNPVGDPITATADAEGNIPADTCLTVPEGTEPGDYTVVGEGPDGNTGESDLTVYAPDAEVDSPAAPGECAVVTSGGWIPDSEVSIQLTSAEGNPVGDPVTAVADEEGNLPADTCVAIPEGTEPGDYEAIVSDDNGAEIPAPVEVDEADADEASLDASSPVAAGGESALTGDGWAPDTDVSVQLTDPDGNAVGDPVTVTTDENGAFPEGTVLPVPEDATPGDGFTITATDPDGNEATDTLEVTPADSADEASLEASSPVRVGDESTLESEGWTPDTEVSVQLADAEGDPVGDPATVTTDENGAFPEGTSLPVPEDATPRDGYTITAVDSEGNEATDTIEIVAADAELFSLDASSPTPAGGESTLESAGWAPGTDVSVQLTDPDGNAVGDPVTVTTDENGAFPEGTVLPVPEDATPGDGFTITATDPDGNEATDTLEVTPADSADEASLEASSPVRVGDESTLESEGWAPDTDVSVQLADAEGDPVGDPVTVTTDENGAFPEGTSLPVPEGAEPGAFTVTAADSEGNEVTDTLEVIAADAPLVDASPAPAGGESALTGDGWTPDTEVSVQLTDAEGNAVGDPVTVTTDENGAFPEGTVLPIPEDATPGDGYTITAVDPEGNEATDTLEVIAADAPLVDASPAPAGGESALTGDGWTPDTDVSVQLTDPDGNAVGDPVTVTTDENGAFPEGTVLPIPEDATPGDGYTITAVDPEGNEATDTFEIVPDDSAEATIDASSPVAVGSESELVSEGWIPETEVSVQLADAEGNAVGDPVMVTTDGNGAFPEGTVLPIPEDATPGEGYTVTATDAEGTEATDTVEVTPGEGSCVSNQTVSIEPSSAGAGATVTVSGSGFAPGDATVALVDAEGNPVGATVEIEVGDDCGFASEVVISSDVTPGDYELVVTDGDGNSASDAITVTESQAGGDPAPGGDDDSTVGGGSDDGDDSSSDVGAGDDGEGSGTGTDGDLAQTGFDALPVAAIASLLTIAGAAVLITRHQRKV</sequence>
<dbReference type="InterPro" id="IPR013783">
    <property type="entry name" value="Ig-like_fold"/>
</dbReference>
<accession>A0ABS4YMR9</accession>
<proteinExistence type="predicted"/>
<feature type="compositionally biased region" description="Acidic residues" evidence="1">
    <location>
        <begin position="1440"/>
        <end position="1456"/>
    </location>
</feature>
<feature type="region of interest" description="Disordered" evidence="1">
    <location>
        <begin position="650"/>
        <end position="674"/>
    </location>
</feature>
<evidence type="ECO:0000256" key="2">
    <source>
        <dbReference type="SAM" id="Phobius"/>
    </source>
</evidence>
<evidence type="ECO:0000256" key="1">
    <source>
        <dbReference type="SAM" id="MobiDB-lite"/>
    </source>
</evidence>
<feature type="region of interest" description="Disordered" evidence="1">
    <location>
        <begin position="743"/>
        <end position="822"/>
    </location>
</feature>
<feature type="region of interest" description="Disordered" evidence="1">
    <location>
        <begin position="1418"/>
        <end position="1466"/>
    </location>
</feature>
<feature type="region of interest" description="Disordered" evidence="1">
    <location>
        <begin position="851"/>
        <end position="967"/>
    </location>
</feature>
<keyword evidence="2" id="KW-1133">Transmembrane helix</keyword>
<dbReference type="EMBL" id="JAGIOC010000001">
    <property type="protein sequence ID" value="MBP2409805.1"/>
    <property type="molecule type" value="Genomic_DNA"/>
</dbReference>
<evidence type="ECO:0000313" key="3">
    <source>
        <dbReference type="EMBL" id="MBP2409805.1"/>
    </source>
</evidence>
<comment type="caution">
    <text evidence="3">The sequence shown here is derived from an EMBL/GenBank/DDBJ whole genome shotgun (WGS) entry which is preliminary data.</text>
</comment>
<feature type="region of interest" description="Disordered" evidence="1">
    <location>
        <begin position="1181"/>
        <end position="1201"/>
    </location>
</feature>
<keyword evidence="2" id="KW-0812">Transmembrane</keyword>
<name>A0ABS4YMR9_9MICO</name>
<reference evidence="3 4" key="1">
    <citation type="submission" date="2021-03" db="EMBL/GenBank/DDBJ databases">
        <title>Sequencing the genomes of 1000 actinobacteria strains.</title>
        <authorList>
            <person name="Klenk H.-P."/>
        </authorList>
    </citation>
    <scope>NUCLEOTIDE SEQUENCE [LARGE SCALE GENOMIC DNA]</scope>
    <source>
        <strain evidence="3 4">DSM 14564</strain>
    </source>
</reference>
<evidence type="ECO:0000313" key="4">
    <source>
        <dbReference type="Proteomes" id="UP000698222"/>
    </source>
</evidence>
<dbReference type="Proteomes" id="UP000698222">
    <property type="component" value="Unassembled WGS sequence"/>
</dbReference>
<organism evidence="3 4">
    <name type="scientific">Brachybacterium fresconis</name>
    <dbReference type="NCBI Taxonomy" id="173363"/>
    <lineage>
        <taxon>Bacteria</taxon>
        <taxon>Bacillati</taxon>
        <taxon>Actinomycetota</taxon>
        <taxon>Actinomycetes</taxon>
        <taxon>Micrococcales</taxon>
        <taxon>Dermabacteraceae</taxon>
        <taxon>Brachybacterium</taxon>
    </lineage>
</organism>
<dbReference type="Gene3D" id="2.60.40.10">
    <property type="entry name" value="Immunoglobulins"/>
    <property type="match status" value="1"/>
</dbReference>
<dbReference type="NCBIfam" id="NF033766">
    <property type="entry name" value="choice_anch_G"/>
    <property type="match status" value="1"/>
</dbReference>
<keyword evidence="2" id="KW-0472">Membrane</keyword>